<keyword evidence="8" id="KW-0411">Iron-sulfur</keyword>
<protein>
    <submittedName>
        <fullName evidence="11">Ferric reductase</fullName>
    </submittedName>
</protein>
<keyword evidence="4" id="KW-0479">Metal-binding</keyword>
<feature type="domain" description="FAD-binding FR-type" evidence="10">
    <location>
        <begin position="200"/>
        <end position="298"/>
    </location>
</feature>
<dbReference type="InterPro" id="IPR017927">
    <property type="entry name" value="FAD-bd_FR_type"/>
</dbReference>
<dbReference type="InterPro" id="IPR013112">
    <property type="entry name" value="FAD-bd_8"/>
</dbReference>
<feature type="transmembrane region" description="Helical" evidence="9">
    <location>
        <begin position="145"/>
        <end position="164"/>
    </location>
</feature>
<evidence type="ECO:0000313" key="12">
    <source>
        <dbReference type="Proteomes" id="UP001183824"/>
    </source>
</evidence>
<evidence type="ECO:0000313" key="11">
    <source>
        <dbReference type="EMBL" id="MDT0481860.1"/>
    </source>
</evidence>
<dbReference type="Pfam" id="PF08022">
    <property type="entry name" value="FAD_binding_8"/>
    <property type="match status" value="1"/>
</dbReference>
<keyword evidence="9" id="KW-1133">Transmembrane helix</keyword>
<keyword evidence="6" id="KW-0560">Oxidoreductase</keyword>
<comment type="cofactor">
    <cofactor evidence="1">
        <name>FAD</name>
        <dbReference type="ChEBI" id="CHEBI:57692"/>
    </cofactor>
</comment>
<accession>A0ABU2V8H4</accession>
<keyword evidence="9" id="KW-0812">Transmembrane</keyword>
<keyword evidence="9" id="KW-0472">Membrane</keyword>
<comment type="caution">
    <text evidence="11">The sequence shown here is derived from an EMBL/GenBank/DDBJ whole genome shotgun (WGS) entry which is preliminary data.</text>
</comment>
<dbReference type="Gene3D" id="2.40.30.10">
    <property type="entry name" value="Translation factors"/>
    <property type="match status" value="1"/>
</dbReference>
<feature type="transmembrane region" description="Helical" evidence="9">
    <location>
        <begin position="105"/>
        <end position="124"/>
    </location>
</feature>
<dbReference type="Proteomes" id="UP001183824">
    <property type="component" value="Unassembled WGS sequence"/>
</dbReference>
<proteinExistence type="predicted"/>
<reference evidence="12" key="1">
    <citation type="submission" date="2023-07" db="EMBL/GenBank/DDBJ databases">
        <title>30 novel species of actinomycetes from the DSMZ collection.</title>
        <authorList>
            <person name="Nouioui I."/>
        </authorList>
    </citation>
    <scope>NUCLEOTIDE SEQUENCE [LARGE SCALE GENOMIC DNA]</scope>
    <source>
        <strain evidence="12">DSM 41640</strain>
    </source>
</reference>
<dbReference type="SUPFAM" id="SSF63380">
    <property type="entry name" value="Riboflavin synthase domain-like"/>
    <property type="match status" value="1"/>
</dbReference>
<dbReference type="PANTHER" id="PTHR47354:SF8">
    <property type="entry name" value="1,2-PHENYLACETYL-COA EPOXIDASE, SUBUNIT E"/>
    <property type="match status" value="1"/>
</dbReference>
<feature type="transmembrane region" description="Helical" evidence="9">
    <location>
        <begin position="34"/>
        <end position="54"/>
    </location>
</feature>
<evidence type="ECO:0000256" key="4">
    <source>
        <dbReference type="ARBA" id="ARBA00022723"/>
    </source>
</evidence>
<organism evidence="11 12">
    <name type="scientific">Streptomyces doebereineriae</name>
    <dbReference type="NCBI Taxonomy" id="3075528"/>
    <lineage>
        <taxon>Bacteria</taxon>
        <taxon>Bacillati</taxon>
        <taxon>Actinomycetota</taxon>
        <taxon>Actinomycetes</taxon>
        <taxon>Kitasatosporales</taxon>
        <taxon>Streptomycetaceae</taxon>
        <taxon>Streptomyces</taxon>
    </lineage>
</organism>
<evidence type="ECO:0000256" key="8">
    <source>
        <dbReference type="ARBA" id="ARBA00023014"/>
    </source>
</evidence>
<evidence type="ECO:0000256" key="7">
    <source>
        <dbReference type="ARBA" id="ARBA00023004"/>
    </source>
</evidence>
<evidence type="ECO:0000256" key="5">
    <source>
        <dbReference type="ARBA" id="ARBA00022827"/>
    </source>
</evidence>
<keyword evidence="3" id="KW-0001">2Fe-2S</keyword>
<dbReference type="InterPro" id="IPR039261">
    <property type="entry name" value="FNR_nucleotide-bd"/>
</dbReference>
<dbReference type="SUPFAM" id="SSF52343">
    <property type="entry name" value="Ferredoxin reductase-like, C-terminal NADP-linked domain"/>
    <property type="match status" value="1"/>
</dbReference>
<dbReference type="Gene3D" id="3.40.50.80">
    <property type="entry name" value="Nucleotide-binding domain of ferredoxin-NADP reductase (FNR) module"/>
    <property type="match status" value="1"/>
</dbReference>
<dbReference type="EMBL" id="JAVREZ010000005">
    <property type="protein sequence ID" value="MDT0481860.1"/>
    <property type="molecule type" value="Genomic_DNA"/>
</dbReference>
<evidence type="ECO:0000256" key="1">
    <source>
        <dbReference type="ARBA" id="ARBA00001974"/>
    </source>
</evidence>
<feature type="transmembrane region" description="Helical" evidence="9">
    <location>
        <begin position="170"/>
        <end position="193"/>
    </location>
</feature>
<evidence type="ECO:0000256" key="3">
    <source>
        <dbReference type="ARBA" id="ARBA00022714"/>
    </source>
</evidence>
<keyword evidence="12" id="KW-1185">Reference proteome</keyword>
<dbReference type="RefSeq" id="WP_311714900.1">
    <property type="nucleotide sequence ID" value="NZ_JAVREZ010000005.1"/>
</dbReference>
<feature type="transmembrane region" description="Helical" evidence="9">
    <location>
        <begin position="66"/>
        <end position="85"/>
    </location>
</feature>
<keyword evidence="7" id="KW-0408">Iron</keyword>
<dbReference type="InterPro" id="IPR050415">
    <property type="entry name" value="MRET"/>
</dbReference>
<keyword evidence="2" id="KW-0285">Flavoprotein</keyword>
<evidence type="ECO:0000256" key="6">
    <source>
        <dbReference type="ARBA" id="ARBA00023002"/>
    </source>
</evidence>
<dbReference type="InterPro" id="IPR017938">
    <property type="entry name" value="Riboflavin_synthase-like_b-brl"/>
</dbReference>
<evidence type="ECO:0000259" key="10">
    <source>
        <dbReference type="PROSITE" id="PS51384"/>
    </source>
</evidence>
<dbReference type="PROSITE" id="PS51384">
    <property type="entry name" value="FAD_FR"/>
    <property type="match status" value="1"/>
</dbReference>
<gene>
    <name evidence="11" type="ORF">RNB18_16940</name>
</gene>
<dbReference type="PANTHER" id="PTHR47354">
    <property type="entry name" value="NADH OXIDOREDUCTASE HCR"/>
    <property type="match status" value="1"/>
</dbReference>
<name>A0ABU2V8H4_9ACTN</name>
<sequence>MARTLLLWGLAAVFPLPLVLTLNAQLTDVTSMRLYISLGLVAYCWWLLAILLSVRPSWLDRAVGLRHIYALHSVLGILALIPAYLHRENTFAPSTWARDLGDWALWAAFAVLCYSLLFMSGWLTDRSPLLLKVKSLLELVFRHQISVWIHRLNLAAVLLIWLHVHLIDRVAQHFAFMVLFDLYTVVVLGIYVWKKWIAPDSYLTGRVQDNVALNRATRRLAVTLDRTSTTSRPGDFYFLRFEDPGIGREWHPFSATDDRHDTLTFTIRQTGDYTRKAGGVAPGTPVRLEGPFGQFDQTVRQHPAGAPLVLVGMGAGVAPLLGLISAHRGDRRIHLLWSVRRPEDAYYGTLLKEYENLSGGRLTITVRTGRFTRDDLAHALSEEEVATGAFFVVGPNPAVLATQRTLRRIGVSRGRTHHERLTM</sequence>
<evidence type="ECO:0000256" key="2">
    <source>
        <dbReference type="ARBA" id="ARBA00022630"/>
    </source>
</evidence>
<evidence type="ECO:0000256" key="9">
    <source>
        <dbReference type="SAM" id="Phobius"/>
    </source>
</evidence>
<keyword evidence="5" id="KW-0274">FAD</keyword>